<dbReference type="PROSITE" id="PS51387">
    <property type="entry name" value="FAD_PCMH"/>
    <property type="match status" value="1"/>
</dbReference>
<proteinExistence type="inferred from homology"/>
<dbReference type="Pfam" id="PF08031">
    <property type="entry name" value="BBE"/>
    <property type="match status" value="1"/>
</dbReference>
<dbReference type="Gene3D" id="3.30.43.10">
    <property type="entry name" value="Uridine Diphospho-n-acetylenolpyruvylglucosamine Reductase, domain 2"/>
    <property type="match status" value="1"/>
</dbReference>
<dbReference type="GO" id="GO:0016491">
    <property type="term" value="F:oxidoreductase activity"/>
    <property type="evidence" value="ECO:0007669"/>
    <property type="project" value="UniProtKB-KW"/>
</dbReference>
<dbReference type="InterPro" id="IPR006093">
    <property type="entry name" value="Oxy_OxRdtase_FAD_BS"/>
</dbReference>
<dbReference type="Gene3D" id="3.40.462.20">
    <property type="match status" value="1"/>
</dbReference>
<dbReference type="EMBL" id="JACHNF010000001">
    <property type="protein sequence ID" value="MBB5977386.1"/>
    <property type="molecule type" value="Genomic_DNA"/>
</dbReference>
<evidence type="ECO:0000256" key="4">
    <source>
        <dbReference type="ARBA" id="ARBA00022827"/>
    </source>
</evidence>
<dbReference type="Proteomes" id="UP000558997">
    <property type="component" value="Unassembled WGS sequence"/>
</dbReference>
<dbReference type="InterPro" id="IPR016167">
    <property type="entry name" value="FAD-bd_PCMH_sub1"/>
</dbReference>
<protein>
    <submittedName>
        <fullName evidence="8">FAD/FMN-containing dehydrogenase</fullName>
    </submittedName>
</protein>
<evidence type="ECO:0000313" key="8">
    <source>
        <dbReference type="EMBL" id="MBB5977386.1"/>
    </source>
</evidence>
<organism evidence="8 9">
    <name type="scientific">Kribbella solani</name>
    <dbReference type="NCBI Taxonomy" id="236067"/>
    <lineage>
        <taxon>Bacteria</taxon>
        <taxon>Bacillati</taxon>
        <taxon>Actinomycetota</taxon>
        <taxon>Actinomycetes</taxon>
        <taxon>Propionibacteriales</taxon>
        <taxon>Kribbellaceae</taxon>
        <taxon>Kribbella</taxon>
    </lineage>
</organism>
<dbReference type="PROSITE" id="PS00862">
    <property type="entry name" value="OX2_COVAL_FAD"/>
    <property type="match status" value="1"/>
</dbReference>
<accession>A0A841DKT1</accession>
<gene>
    <name evidence="8" type="ORF">HDA44_000727</name>
</gene>
<keyword evidence="3" id="KW-0285">Flavoprotein</keyword>
<dbReference type="PANTHER" id="PTHR42973">
    <property type="entry name" value="BINDING OXIDOREDUCTASE, PUTATIVE (AFU_ORTHOLOGUE AFUA_1G17690)-RELATED"/>
    <property type="match status" value="1"/>
</dbReference>
<name>A0A841DKT1_9ACTN</name>
<evidence type="ECO:0000256" key="1">
    <source>
        <dbReference type="ARBA" id="ARBA00001974"/>
    </source>
</evidence>
<comment type="similarity">
    <text evidence="2">Belongs to the oxygen-dependent FAD-linked oxidoreductase family.</text>
</comment>
<evidence type="ECO:0000256" key="3">
    <source>
        <dbReference type="ARBA" id="ARBA00022630"/>
    </source>
</evidence>
<dbReference type="GO" id="GO:0071949">
    <property type="term" value="F:FAD binding"/>
    <property type="evidence" value="ECO:0007669"/>
    <property type="project" value="InterPro"/>
</dbReference>
<comment type="caution">
    <text evidence="8">The sequence shown here is derived from an EMBL/GenBank/DDBJ whole genome shotgun (WGS) entry which is preliminary data.</text>
</comment>
<evidence type="ECO:0000256" key="2">
    <source>
        <dbReference type="ARBA" id="ARBA00005466"/>
    </source>
</evidence>
<dbReference type="AlphaFoldDB" id="A0A841DKT1"/>
<comment type="cofactor">
    <cofactor evidence="1">
        <name>FAD</name>
        <dbReference type="ChEBI" id="CHEBI:57692"/>
    </cofactor>
</comment>
<evidence type="ECO:0000313" key="9">
    <source>
        <dbReference type="Proteomes" id="UP000558997"/>
    </source>
</evidence>
<sequence>MSELPTDQLAAQLRGELLVPDGPGYEDARRVYNAAINRRPALIVRCRGVADVVRSVRFAAEHSLPVAVRGGGHSVAGHGTCDGGLLVDLSGMRDVRVDPEARTVRVAGGATLGDLDAGTQLFGLATPTGQVSMTGIAGLTLNGGMGMLQRRYGLTCDNLLSADVVTADGSIVTAGADSHPELFWALRGGGGNFGVVTSFEFRCHPVGPTVLAGMVAWPVDKAPEVLAFLRDYIVDAPEELSADALFMFAPPLDVIPQEYQGTRLIGIFLRYVGADLDPEVVRPIREFGTPVLDFVYPMPYVAVQQMLDPLNPNGNLHYWTGEYLAELGDKQIELLSMFGASLPDPHSIIEVIPFNAAVTRVAPDATAFSHRQDSWLIHILGQWPDPADSHRCRTWVKRAGADLRAIGSGDTYLNLVTDEEVDRVDTVWNKTRMRRLAKVKAQYDPGNMFRFNHNIKPADDADKDAAADADTRRERRR</sequence>
<feature type="compositionally biased region" description="Basic and acidic residues" evidence="6">
    <location>
        <begin position="456"/>
        <end position="477"/>
    </location>
</feature>
<evidence type="ECO:0000259" key="7">
    <source>
        <dbReference type="PROSITE" id="PS51387"/>
    </source>
</evidence>
<evidence type="ECO:0000256" key="6">
    <source>
        <dbReference type="SAM" id="MobiDB-lite"/>
    </source>
</evidence>
<dbReference type="InterPro" id="IPR016169">
    <property type="entry name" value="FAD-bd_PCMH_sub2"/>
</dbReference>
<dbReference type="InterPro" id="IPR016166">
    <property type="entry name" value="FAD-bd_PCMH"/>
</dbReference>
<dbReference type="Gene3D" id="3.30.465.10">
    <property type="match status" value="1"/>
</dbReference>
<feature type="region of interest" description="Disordered" evidence="6">
    <location>
        <begin position="452"/>
        <end position="477"/>
    </location>
</feature>
<feature type="domain" description="FAD-binding PCMH-type" evidence="7">
    <location>
        <begin position="36"/>
        <end position="206"/>
    </location>
</feature>
<keyword evidence="4" id="KW-0274">FAD</keyword>
<dbReference type="RefSeq" id="WP_184831313.1">
    <property type="nucleotide sequence ID" value="NZ_BAAAVN010000014.1"/>
</dbReference>
<evidence type="ECO:0000256" key="5">
    <source>
        <dbReference type="ARBA" id="ARBA00023002"/>
    </source>
</evidence>
<dbReference type="InterPro" id="IPR050416">
    <property type="entry name" value="FAD-linked_Oxidoreductase"/>
</dbReference>
<dbReference type="InterPro" id="IPR036318">
    <property type="entry name" value="FAD-bd_PCMH-like_sf"/>
</dbReference>
<dbReference type="InterPro" id="IPR006094">
    <property type="entry name" value="Oxid_FAD_bind_N"/>
</dbReference>
<dbReference type="SUPFAM" id="SSF56176">
    <property type="entry name" value="FAD-binding/transporter-associated domain-like"/>
    <property type="match status" value="1"/>
</dbReference>
<keyword evidence="9" id="KW-1185">Reference proteome</keyword>
<dbReference type="Pfam" id="PF01565">
    <property type="entry name" value="FAD_binding_4"/>
    <property type="match status" value="1"/>
</dbReference>
<keyword evidence="5" id="KW-0560">Oxidoreductase</keyword>
<reference evidence="8 9" key="1">
    <citation type="submission" date="2020-08" db="EMBL/GenBank/DDBJ databases">
        <title>Sequencing the genomes of 1000 actinobacteria strains.</title>
        <authorList>
            <person name="Klenk H.-P."/>
        </authorList>
    </citation>
    <scope>NUCLEOTIDE SEQUENCE [LARGE SCALE GENOMIC DNA]</scope>
    <source>
        <strain evidence="8 9">DSM 17294</strain>
    </source>
</reference>
<dbReference type="InterPro" id="IPR012951">
    <property type="entry name" value="BBE"/>
</dbReference>
<dbReference type="PANTHER" id="PTHR42973:SF39">
    <property type="entry name" value="FAD-BINDING PCMH-TYPE DOMAIN-CONTAINING PROTEIN"/>
    <property type="match status" value="1"/>
</dbReference>